<dbReference type="RefSeq" id="WP_359276716.1">
    <property type="nucleotide sequence ID" value="NZ_JBEZNA010000084.1"/>
</dbReference>
<dbReference type="InterPro" id="IPR013785">
    <property type="entry name" value="Aldolase_TIM"/>
</dbReference>
<dbReference type="Gene3D" id="3.20.20.70">
    <property type="entry name" value="Aldolase class I"/>
    <property type="match status" value="1"/>
</dbReference>
<dbReference type="InterPro" id="IPR051690">
    <property type="entry name" value="PseI-like"/>
</dbReference>
<gene>
    <name evidence="2" type="ORF">AB0D95_26130</name>
</gene>
<dbReference type="InterPro" id="IPR013132">
    <property type="entry name" value="PseI/NeuA/B-like_N"/>
</dbReference>
<keyword evidence="3" id="KW-1185">Reference proteome</keyword>
<evidence type="ECO:0000259" key="1">
    <source>
        <dbReference type="Pfam" id="PF03102"/>
    </source>
</evidence>
<proteinExistence type="predicted"/>
<dbReference type="EMBL" id="JBEZNA010000084">
    <property type="protein sequence ID" value="MEU9580702.1"/>
    <property type="molecule type" value="Genomic_DNA"/>
</dbReference>
<name>A0ABV3EWU8_9ACTN</name>
<organism evidence="2 3">
    <name type="scientific">Streptomyces chilikensis</name>
    <dbReference type="NCBI Taxonomy" id="1194079"/>
    <lineage>
        <taxon>Bacteria</taxon>
        <taxon>Bacillati</taxon>
        <taxon>Actinomycetota</taxon>
        <taxon>Actinomycetes</taxon>
        <taxon>Kitasatosporales</taxon>
        <taxon>Streptomycetaceae</taxon>
        <taxon>Streptomyces</taxon>
    </lineage>
</organism>
<evidence type="ECO:0000313" key="3">
    <source>
        <dbReference type="Proteomes" id="UP001551584"/>
    </source>
</evidence>
<accession>A0ABV3EWU8</accession>
<feature type="domain" description="PseI/NeuA/B-like" evidence="1">
    <location>
        <begin position="45"/>
        <end position="281"/>
    </location>
</feature>
<dbReference type="PANTHER" id="PTHR42966:SF3">
    <property type="entry name" value="BLR5971 PROTEIN"/>
    <property type="match status" value="1"/>
</dbReference>
<dbReference type="Proteomes" id="UP001551584">
    <property type="component" value="Unassembled WGS sequence"/>
</dbReference>
<dbReference type="SUPFAM" id="SSF51569">
    <property type="entry name" value="Aldolase"/>
    <property type="match status" value="1"/>
</dbReference>
<sequence>MSTVTSTNPRLRAFGSRLVGPGRPVYVTGEIGINHNGDLDNAIALIDAAVEAGCDAVKFQKRTPEICTPRDQWDIERDTPWGRMTYIDYRHRVEFGEEEYRAIDEHCKERGIHWFASPWDTEAVAFLEKFDLPAHKVASASLTDDELLRALRDTGRSVILSTGMSTPKQIRHAVEVLGSENIVLCHATSTYPAKAEELNLRVINTLQQEYPNVPIGYSGHETGLQTTLAAVALGAVFVERHITLDRAMWGSDQAASVEPQGLVRLVRDIRTIEASLGDGVKKVYESELGPMKKLRRVPGVVAEAETQLPAAV</sequence>
<dbReference type="Pfam" id="PF03102">
    <property type="entry name" value="NeuB"/>
    <property type="match status" value="1"/>
</dbReference>
<comment type="caution">
    <text evidence="2">The sequence shown here is derived from an EMBL/GenBank/DDBJ whole genome shotgun (WGS) entry which is preliminary data.</text>
</comment>
<reference evidence="2 3" key="1">
    <citation type="submission" date="2024-06" db="EMBL/GenBank/DDBJ databases">
        <title>The Natural Products Discovery Center: Release of the First 8490 Sequenced Strains for Exploring Actinobacteria Biosynthetic Diversity.</title>
        <authorList>
            <person name="Kalkreuter E."/>
            <person name="Kautsar S.A."/>
            <person name="Yang D."/>
            <person name="Bader C.D."/>
            <person name="Teijaro C.N."/>
            <person name="Fluegel L."/>
            <person name="Davis C.M."/>
            <person name="Simpson J.R."/>
            <person name="Lauterbach L."/>
            <person name="Steele A.D."/>
            <person name="Gui C."/>
            <person name="Meng S."/>
            <person name="Li G."/>
            <person name="Viehrig K."/>
            <person name="Ye F."/>
            <person name="Su P."/>
            <person name="Kiefer A.F."/>
            <person name="Nichols A."/>
            <person name="Cepeda A.J."/>
            <person name="Yan W."/>
            <person name="Fan B."/>
            <person name="Jiang Y."/>
            <person name="Adhikari A."/>
            <person name="Zheng C.-J."/>
            <person name="Schuster L."/>
            <person name="Cowan T.M."/>
            <person name="Smanski M.J."/>
            <person name="Chevrette M.G."/>
            <person name="De Carvalho L.P.S."/>
            <person name="Shen B."/>
        </authorList>
    </citation>
    <scope>NUCLEOTIDE SEQUENCE [LARGE SCALE GENOMIC DNA]</scope>
    <source>
        <strain evidence="2 3">NPDC048117</strain>
    </source>
</reference>
<dbReference type="PANTHER" id="PTHR42966">
    <property type="entry name" value="N-ACETYLNEURAMINATE SYNTHASE"/>
    <property type="match status" value="1"/>
</dbReference>
<protein>
    <submittedName>
        <fullName evidence="2">N-acetylneuraminate synthase family protein</fullName>
    </submittedName>
</protein>
<evidence type="ECO:0000313" key="2">
    <source>
        <dbReference type="EMBL" id="MEU9580702.1"/>
    </source>
</evidence>